<dbReference type="AlphaFoldDB" id="A0A7J8BAI0"/>
<feature type="region of interest" description="Disordered" evidence="1">
    <location>
        <begin position="1"/>
        <end position="28"/>
    </location>
</feature>
<evidence type="ECO:0000313" key="2">
    <source>
        <dbReference type="EMBL" id="KAF6395455.1"/>
    </source>
</evidence>
<organism evidence="2 3">
    <name type="scientific">Rousettus aegyptiacus</name>
    <name type="common">Egyptian fruit bat</name>
    <name type="synonym">Pteropus aegyptiacus</name>
    <dbReference type="NCBI Taxonomy" id="9407"/>
    <lineage>
        <taxon>Eukaryota</taxon>
        <taxon>Metazoa</taxon>
        <taxon>Chordata</taxon>
        <taxon>Craniata</taxon>
        <taxon>Vertebrata</taxon>
        <taxon>Euteleostomi</taxon>
        <taxon>Mammalia</taxon>
        <taxon>Eutheria</taxon>
        <taxon>Laurasiatheria</taxon>
        <taxon>Chiroptera</taxon>
        <taxon>Yinpterochiroptera</taxon>
        <taxon>Pteropodoidea</taxon>
        <taxon>Pteropodidae</taxon>
        <taxon>Rousettinae</taxon>
        <taxon>Rousettus</taxon>
    </lineage>
</organism>
<comment type="caution">
    <text evidence="2">The sequence shown here is derived from an EMBL/GenBank/DDBJ whole genome shotgun (WGS) entry which is preliminary data.</text>
</comment>
<feature type="region of interest" description="Disordered" evidence="1">
    <location>
        <begin position="41"/>
        <end position="75"/>
    </location>
</feature>
<name>A0A7J8BAI0_ROUAE</name>
<gene>
    <name evidence="2" type="ORF">HJG63_010007</name>
</gene>
<sequence length="135" mass="14749">MGEDCERTALERRKPAPRTPRRARPAPVPWEARVLLDELEKQARAGPPQCKRKIQTSQARPEHSQAPPALPAARTQPVVPGLLLPSALPLQDLGCARHEPFRALSVCAVTASPASMSKSNFRWGFTCLRDGHSSG</sequence>
<dbReference type="Proteomes" id="UP000593571">
    <property type="component" value="Unassembled WGS sequence"/>
</dbReference>
<reference evidence="2 3" key="1">
    <citation type="journal article" date="2020" name="Nature">
        <title>Six reference-quality genomes reveal evolution of bat adaptations.</title>
        <authorList>
            <person name="Jebb D."/>
            <person name="Huang Z."/>
            <person name="Pippel M."/>
            <person name="Hughes G.M."/>
            <person name="Lavrichenko K."/>
            <person name="Devanna P."/>
            <person name="Winkler S."/>
            <person name="Jermiin L.S."/>
            <person name="Skirmuntt E.C."/>
            <person name="Katzourakis A."/>
            <person name="Burkitt-Gray L."/>
            <person name="Ray D.A."/>
            <person name="Sullivan K.A.M."/>
            <person name="Roscito J.G."/>
            <person name="Kirilenko B.M."/>
            <person name="Davalos L.M."/>
            <person name="Corthals A.P."/>
            <person name="Power M.L."/>
            <person name="Jones G."/>
            <person name="Ransome R.D."/>
            <person name="Dechmann D.K.N."/>
            <person name="Locatelli A.G."/>
            <person name="Puechmaille S.J."/>
            <person name="Fedrigo O."/>
            <person name="Jarvis E.D."/>
            <person name="Hiller M."/>
            <person name="Vernes S.C."/>
            <person name="Myers E.W."/>
            <person name="Teeling E.C."/>
        </authorList>
    </citation>
    <scope>NUCLEOTIDE SEQUENCE [LARGE SCALE GENOMIC DNA]</scope>
    <source>
        <strain evidence="2">MRouAeg1</strain>
        <tissue evidence="2">Muscle</tissue>
    </source>
</reference>
<keyword evidence="3" id="KW-1185">Reference proteome</keyword>
<evidence type="ECO:0000313" key="3">
    <source>
        <dbReference type="Proteomes" id="UP000593571"/>
    </source>
</evidence>
<proteinExistence type="predicted"/>
<feature type="compositionally biased region" description="Basic residues" evidence="1">
    <location>
        <begin position="15"/>
        <end position="24"/>
    </location>
</feature>
<accession>A0A7J8BAI0</accession>
<evidence type="ECO:0000256" key="1">
    <source>
        <dbReference type="SAM" id="MobiDB-lite"/>
    </source>
</evidence>
<protein>
    <submittedName>
        <fullName evidence="2">Uncharacterized protein</fullName>
    </submittedName>
</protein>
<feature type="compositionally biased region" description="Basic and acidic residues" evidence="1">
    <location>
        <begin position="1"/>
        <end position="14"/>
    </location>
</feature>
<dbReference type="EMBL" id="JACASE010000018">
    <property type="protein sequence ID" value="KAF6395455.1"/>
    <property type="molecule type" value="Genomic_DNA"/>
</dbReference>